<feature type="compositionally biased region" description="Acidic residues" evidence="8">
    <location>
        <begin position="595"/>
        <end position="612"/>
    </location>
</feature>
<feature type="compositionally biased region" description="Acidic residues" evidence="8">
    <location>
        <begin position="445"/>
        <end position="459"/>
    </location>
</feature>
<dbReference type="GO" id="GO:0005814">
    <property type="term" value="C:centriole"/>
    <property type="evidence" value="ECO:0007669"/>
    <property type="project" value="UniProtKB-SubCell"/>
</dbReference>
<feature type="compositionally biased region" description="Basic and acidic residues" evidence="8">
    <location>
        <begin position="434"/>
        <end position="444"/>
    </location>
</feature>
<feature type="compositionally biased region" description="Basic and acidic residues" evidence="8">
    <location>
        <begin position="559"/>
        <end position="574"/>
    </location>
</feature>
<evidence type="ECO:0000313" key="11">
    <source>
        <dbReference type="Proteomes" id="UP000281406"/>
    </source>
</evidence>
<feature type="compositionally biased region" description="Acidic residues" evidence="8">
    <location>
        <begin position="265"/>
        <end position="276"/>
    </location>
</feature>
<feature type="compositionally biased region" description="Acidic residues" evidence="8">
    <location>
        <begin position="396"/>
        <end position="433"/>
    </location>
</feature>
<keyword evidence="7" id="KW-0966">Cell projection</keyword>
<feature type="region of interest" description="Disordered" evidence="8">
    <location>
        <begin position="39"/>
        <end position="64"/>
    </location>
</feature>
<evidence type="ECO:0000256" key="1">
    <source>
        <dbReference type="ARBA" id="ARBA00004114"/>
    </source>
</evidence>
<dbReference type="InterPro" id="IPR027918">
    <property type="entry name" value="HYLS1_C_dom"/>
</dbReference>
<feature type="compositionally biased region" description="Polar residues" evidence="8">
    <location>
        <begin position="1004"/>
        <end position="1014"/>
    </location>
</feature>
<feature type="compositionally biased region" description="Basic and acidic residues" evidence="8">
    <location>
        <begin position="277"/>
        <end position="306"/>
    </location>
</feature>
<feature type="domain" description="Centriolar and ciliogenesis-associated protein HYLS1 C-terminal" evidence="9">
    <location>
        <begin position="1035"/>
        <end position="1123"/>
    </location>
</feature>
<keyword evidence="5" id="KW-0970">Cilium biogenesis/degradation</keyword>
<dbReference type="GO" id="GO:0097730">
    <property type="term" value="C:non-motile cilium"/>
    <property type="evidence" value="ECO:0007669"/>
    <property type="project" value="TreeGrafter"/>
</dbReference>
<dbReference type="InterPro" id="IPR052319">
    <property type="entry name" value="Centriolar_ciliogenesis_assoc"/>
</dbReference>
<feature type="compositionally biased region" description="Acidic residues" evidence="8">
    <location>
        <begin position="664"/>
        <end position="674"/>
    </location>
</feature>
<dbReference type="Pfam" id="PF15311">
    <property type="entry name" value="HYLS1_C"/>
    <property type="match status" value="1"/>
</dbReference>
<evidence type="ECO:0000313" key="10">
    <source>
        <dbReference type="EMBL" id="ROL44781.1"/>
    </source>
</evidence>
<feature type="compositionally biased region" description="Basic and acidic residues" evidence="8">
    <location>
        <begin position="629"/>
        <end position="663"/>
    </location>
</feature>
<feature type="compositionally biased region" description="Acidic residues" evidence="8">
    <location>
        <begin position="377"/>
        <end position="386"/>
    </location>
</feature>
<feature type="compositionally biased region" description="Basic and acidic residues" evidence="8">
    <location>
        <begin position="209"/>
        <end position="259"/>
    </location>
</feature>
<evidence type="ECO:0000259" key="9">
    <source>
        <dbReference type="Pfam" id="PF15311"/>
    </source>
</evidence>
<feature type="compositionally biased region" description="Acidic residues" evidence="8">
    <location>
        <begin position="534"/>
        <end position="545"/>
    </location>
</feature>
<evidence type="ECO:0000256" key="6">
    <source>
        <dbReference type="ARBA" id="ARBA00023212"/>
    </source>
</evidence>
<feature type="compositionally biased region" description="Basic and acidic residues" evidence="8">
    <location>
        <begin position="675"/>
        <end position="699"/>
    </location>
</feature>
<sequence>MESLDFSEEEIQQQLAALGYSNIPKQRLREFKRDLDQLIRHEKSKSHSSSEWTSPTSHSSKSPPALIKEKVQLNNIGPNYNYVLFNTSSAGQQREIFTSTFNEDDQGDSSMNHYYDSYSRHSFAHRPARPSTAPNRLETEEGPSEIFHSVLDGSETTSPDREHPAHLKPVIKRKVLSYLRMYKAFDSLSENESKDSSFWTDQESEGEDREYVKKENRRIGKEPERNSNDEKERFVMGDDKKERMKETLQGNELEKEKYVLAETNPEADEDGNEEERECFIEDEKEKSIKITRTDLEKKEEEVKGKENEEEEESEEEENELEEEEESEEEENELEEREESEEEENELEEEEESEAEKKEFEEEEIVKALKESHMEGKEGEEEEEQSEVEDKRKSEEKEESEEEKEASGEEEKEEESEEEEEGSRDEEEEFELCEQGERDKKKEEKDLEESEEEEDSDEEKESSVSGENTEENKAQINDSEGEKDQVSVEQSEEEESFPKEDSNSEEKCTGKDSDGDEKKESLTKEETTGGSGGEQQDEEEGEENEEGDHVCSVSEDNEGIEEKIDGGKSFVKKESTGNSESEGSENSKPNDREANNEEEMNDEEEQTDEEEERDFFAKDSTEENPDRDEEQERNGEEDGNGEEKQRECFINEYDKEIELGKSDEKEEDIGSDVDLAENRLGADELESEMEKETQQCKSGEENEEEEETGWFFDTPVEEKESCDQDRKSWASDDDDYVTVTSGHSRKEEEDNYNMLPAWEEEHADVRLKKETRDLFVEDFHESLGSPAASILTSGYGTYRPDSSKDGDPEEVDYRDDCTLAGLEEESESILDARDYDDNSSLVWFRDNQALETSDGRALAESLDDRQDIATKHCSDLSRDDSEDDGHPFPDIPSKDHQADQQQTPMENDSETQDAGSQNVAYFNDDWEVEALRDSLDHPFNLRHRRGRVQRRPEEKQYDDGYNDCTKKRVRAYSGCLGTVSELEERLDHMRIGASRVQYDSESDETGSYSDRSSSVTEERPSAFREYIKGMILFTVIRPNFDHPHTRNLKKTDPVAKYFQYKQDWETFKPPGEKSRKELHWAIREQLMYQPPPPRPQKTYFPNSYVVPTEKKRSALRWEIRHDLAHGIIPTKISYP</sequence>
<feature type="region of interest" description="Disordered" evidence="8">
    <location>
        <begin position="852"/>
        <end position="914"/>
    </location>
</feature>
<comment type="similarity">
    <text evidence="3">Belongs to the HYLS1 family.</text>
</comment>
<feature type="region of interest" description="Disordered" evidence="8">
    <location>
        <begin position="122"/>
        <end position="143"/>
    </location>
</feature>
<dbReference type="PANTHER" id="PTHR34174">
    <property type="entry name" value="HYDROLETHALUS SYNDROME PROTEIN 1"/>
    <property type="match status" value="1"/>
</dbReference>
<keyword evidence="6" id="KW-0206">Cytoskeleton</keyword>
<dbReference type="PANTHER" id="PTHR34174:SF1">
    <property type="entry name" value="CENTRIOLAR AND CILIOGENESIS-ASSOCIATED PROTEIN HYLS1"/>
    <property type="match status" value="1"/>
</dbReference>
<evidence type="ECO:0000256" key="7">
    <source>
        <dbReference type="ARBA" id="ARBA00023273"/>
    </source>
</evidence>
<evidence type="ECO:0000256" key="4">
    <source>
        <dbReference type="ARBA" id="ARBA00022490"/>
    </source>
</evidence>
<organism evidence="10 11">
    <name type="scientific">Anabarilius grahami</name>
    <name type="common">Kanglang fish</name>
    <name type="synonym">Barilius grahami</name>
    <dbReference type="NCBI Taxonomy" id="495550"/>
    <lineage>
        <taxon>Eukaryota</taxon>
        <taxon>Metazoa</taxon>
        <taxon>Chordata</taxon>
        <taxon>Craniata</taxon>
        <taxon>Vertebrata</taxon>
        <taxon>Euteleostomi</taxon>
        <taxon>Actinopterygii</taxon>
        <taxon>Neopterygii</taxon>
        <taxon>Teleostei</taxon>
        <taxon>Ostariophysi</taxon>
        <taxon>Cypriniformes</taxon>
        <taxon>Xenocyprididae</taxon>
        <taxon>Xenocypridinae</taxon>
        <taxon>Xenocypridinae incertae sedis</taxon>
        <taxon>Anabarilius</taxon>
    </lineage>
</organism>
<evidence type="ECO:0000256" key="3">
    <source>
        <dbReference type="ARBA" id="ARBA00010091"/>
    </source>
</evidence>
<feature type="compositionally biased region" description="Basic and acidic residues" evidence="8">
    <location>
        <begin position="715"/>
        <end position="729"/>
    </location>
</feature>
<feature type="region of interest" description="Disordered" evidence="8">
    <location>
        <begin position="192"/>
        <end position="747"/>
    </location>
</feature>
<dbReference type="EMBL" id="RJVU01044516">
    <property type="protein sequence ID" value="ROL44781.1"/>
    <property type="molecule type" value="Genomic_DNA"/>
</dbReference>
<feature type="region of interest" description="Disordered" evidence="8">
    <location>
        <begin position="993"/>
        <end position="1015"/>
    </location>
</feature>
<dbReference type="GO" id="GO:0060271">
    <property type="term" value="P:cilium assembly"/>
    <property type="evidence" value="ECO:0007669"/>
    <property type="project" value="TreeGrafter"/>
</dbReference>
<reference evidence="10 11" key="1">
    <citation type="submission" date="2018-10" db="EMBL/GenBank/DDBJ databases">
        <title>Genome assembly for a Yunnan-Guizhou Plateau 3E fish, Anabarilius grahami (Regan), and its evolutionary and genetic applications.</title>
        <authorList>
            <person name="Jiang W."/>
        </authorList>
    </citation>
    <scope>NUCLEOTIDE SEQUENCE [LARGE SCALE GENOMIC DNA]</scope>
    <source>
        <strain evidence="10">AG-KIZ</strain>
        <tissue evidence="10">Muscle</tissue>
    </source>
</reference>
<accession>A0A3N0YFZ3</accession>
<dbReference type="AlphaFoldDB" id="A0A3N0YFZ3"/>
<evidence type="ECO:0000256" key="8">
    <source>
        <dbReference type="SAM" id="MobiDB-lite"/>
    </source>
</evidence>
<feature type="compositionally biased region" description="Low complexity" evidence="8">
    <location>
        <begin position="575"/>
        <end position="586"/>
    </location>
</feature>
<feature type="compositionally biased region" description="Acidic residues" evidence="8">
    <location>
        <begin position="307"/>
        <end position="353"/>
    </location>
</feature>
<feature type="compositionally biased region" description="Basic and acidic residues" evidence="8">
    <location>
        <begin position="861"/>
        <end position="897"/>
    </location>
</feature>
<dbReference type="OrthoDB" id="6343432at2759"/>
<keyword evidence="11" id="KW-1185">Reference proteome</keyword>
<gene>
    <name evidence="10" type="ORF">DPX16_8079</name>
</gene>
<evidence type="ECO:0000256" key="5">
    <source>
        <dbReference type="ARBA" id="ARBA00022794"/>
    </source>
</evidence>
<feature type="compositionally biased region" description="Basic and acidic residues" evidence="8">
    <location>
        <begin position="354"/>
        <end position="376"/>
    </location>
</feature>
<comment type="subcellular location">
    <subcellularLocation>
        <location evidence="2">Cell projection</location>
        <location evidence="2">Cilium</location>
    </subcellularLocation>
    <subcellularLocation>
        <location evidence="1">Cytoplasm</location>
        <location evidence="1">Cytoskeleton</location>
        <location evidence="1">Microtubule organizing center</location>
        <location evidence="1">Centrosome</location>
        <location evidence="1">Centriole</location>
    </subcellularLocation>
</comment>
<name>A0A3N0YFZ3_ANAGA</name>
<keyword evidence="4" id="KW-0963">Cytoplasm</keyword>
<feature type="region of interest" description="Disordered" evidence="8">
    <location>
        <begin position="785"/>
        <end position="831"/>
    </location>
</feature>
<comment type="caution">
    <text evidence="10">The sequence shown here is derived from an EMBL/GenBank/DDBJ whole genome shotgun (WGS) entry which is preliminary data.</text>
</comment>
<feature type="compositionally biased region" description="Low complexity" evidence="8">
    <location>
        <begin position="47"/>
        <end position="64"/>
    </location>
</feature>
<dbReference type="Proteomes" id="UP000281406">
    <property type="component" value="Unassembled WGS sequence"/>
</dbReference>
<feature type="compositionally biased region" description="Polar residues" evidence="8">
    <location>
        <begin position="898"/>
        <end position="914"/>
    </location>
</feature>
<feature type="compositionally biased region" description="Basic and acidic residues" evidence="8">
    <location>
        <begin position="495"/>
        <end position="526"/>
    </location>
</feature>
<proteinExistence type="inferred from homology"/>
<evidence type="ECO:0000256" key="2">
    <source>
        <dbReference type="ARBA" id="ARBA00004138"/>
    </source>
</evidence>
<protein>
    <submittedName>
        <fullName evidence="10">Hydrolethalus syndrome protein 1</fullName>
    </submittedName>
</protein>